<keyword evidence="1" id="KW-0802">TPR repeat</keyword>
<accession>A0A4R2FB52</accession>
<evidence type="ECO:0000256" key="1">
    <source>
        <dbReference type="PROSITE-ProRule" id="PRU00339"/>
    </source>
</evidence>
<dbReference type="EMBL" id="SLWF01000024">
    <property type="protein sequence ID" value="TCN81366.1"/>
    <property type="molecule type" value="Genomic_DNA"/>
</dbReference>
<proteinExistence type="predicted"/>
<dbReference type="InterPro" id="IPR019734">
    <property type="entry name" value="TPR_rpt"/>
</dbReference>
<dbReference type="Gene3D" id="1.25.40.10">
    <property type="entry name" value="Tetratricopeptide repeat domain"/>
    <property type="match status" value="1"/>
</dbReference>
<feature type="repeat" description="TPR" evidence="1">
    <location>
        <begin position="204"/>
        <end position="237"/>
    </location>
</feature>
<keyword evidence="3" id="KW-1185">Reference proteome</keyword>
<dbReference type="RefSeq" id="WP_133039799.1">
    <property type="nucleotide sequence ID" value="NZ_SLWF01000024.1"/>
</dbReference>
<sequence length="453" mass="50290">MKLRRFRCWPLVLLLVLLQGCAYNSVLIAYPAQLADTKKALNSAEPKATIDKLADGINSRDGLLYAEEAGRVAQIAGDFAASKDFYQSAVQDYEKFDDKAVISLSDVGAKGSSLLVNDNVIPYRGPGYERILLHQYQALNYLFSGDMTGALVEVRRSNELQQIEQQRYESSSKTVQQMENGTVSAEMDRLSQASGNLTSSFLSAYSYYMTGLLHELLGEANDAFIDYRKAAQLAPDNPYIQQDLVRLAKALQMPQYDDFRQRWGDAPQPGANQGKVVFIVEQGFVPYKDSFGVPFTINGNWQTIALPTYRENYLTPGGDTINGLGTPLVTAPVVNIGALAITALKEQLPWILARQVARVYAKSEMARQAEGRDGQTVGSVLMQIFNVVTEQADRRSWLTLPAEAQIAHSYVNAGNYQINLLHGTTEIQVQRGKTTLVWVIDTGNVTRFYTRLI</sequence>
<dbReference type="InterPro" id="IPR011990">
    <property type="entry name" value="TPR-like_helical_dom_sf"/>
</dbReference>
<dbReference type="PROSITE" id="PS50005">
    <property type="entry name" value="TPR"/>
    <property type="match status" value="1"/>
</dbReference>
<evidence type="ECO:0000313" key="2">
    <source>
        <dbReference type="EMBL" id="TCN81366.1"/>
    </source>
</evidence>
<dbReference type="SUPFAM" id="SSF48452">
    <property type="entry name" value="TPR-like"/>
    <property type="match status" value="1"/>
</dbReference>
<gene>
    <name evidence="2" type="ORF">EDC91_12420</name>
</gene>
<reference evidence="2 3" key="1">
    <citation type="submission" date="2019-03" db="EMBL/GenBank/DDBJ databases">
        <title>Freshwater and sediment microbial communities from various areas in North America, analyzing microbe dynamics in response to fracking.</title>
        <authorList>
            <person name="Lamendella R."/>
        </authorList>
    </citation>
    <scope>NUCLEOTIDE SEQUENCE [LARGE SCALE GENOMIC DNA]</scope>
    <source>
        <strain evidence="2 3">74A</strain>
    </source>
</reference>
<dbReference type="Proteomes" id="UP000294832">
    <property type="component" value="Unassembled WGS sequence"/>
</dbReference>
<organism evidence="2 3">
    <name type="scientific">Shewanella fodinae</name>
    <dbReference type="NCBI Taxonomy" id="552357"/>
    <lineage>
        <taxon>Bacteria</taxon>
        <taxon>Pseudomonadati</taxon>
        <taxon>Pseudomonadota</taxon>
        <taxon>Gammaproteobacteria</taxon>
        <taxon>Alteromonadales</taxon>
        <taxon>Shewanellaceae</taxon>
        <taxon>Shewanella</taxon>
    </lineage>
</organism>
<dbReference type="PROSITE" id="PS51257">
    <property type="entry name" value="PROKAR_LIPOPROTEIN"/>
    <property type="match status" value="1"/>
</dbReference>
<name>A0A4R2FB52_9GAMM</name>
<protein>
    <submittedName>
        <fullName evidence="2">Uncharacterized protein</fullName>
    </submittedName>
</protein>
<dbReference type="AlphaFoldDB" id="A0A4R2FB52"/>
<comment type="caution">
    <text evidence="2">The sequence shown here is derived from an EMBL/GenBank/DDBJ whole genome shotgun (WGS) entry which is preliminary data.</text>
</comment>
<dbReference type="OrthoDB" id="9769023at2"/>
<evidence type="ECO:0000313" key="3">
    <source>
        <dbReference type="Proteomes" id="UP000294832"/>
    </source>
</evidence>